<evidence type="ECO:0000256" key="4">
    <source>
        <dbReference type="ARBA" id="ARBA00022840"/>
    </source>
</evidence>
<accession>A0A9Q2FMU5</accession>
<dbReference type="SUPFAM" id="SSF90123">
    <property type="entry name" value="ABC transporter transmembrane region"/>
    <property type="match status" value="1"/>
</dbReference>
<dbReference type="SUPFAM" id="SSF52540">
    <property type="entry name" value="P-loop containing nucleoside triphosphate hydrolases"/>
    <property type="match status" value="1"/>
</dbReference>
<dbReference type="Pfam" id="PF00664">
    <property type="entry name" value="ABC_membrane"/>
    <property type="match status" value="1"/>
</dbReference>
<sequence>MSASFQSEHPQNGTALSRVIQIWKPHYGRLITGGIIAELAVCSGLLLMGQAGSRVAAAAVGVAAGSMLLQIAGSSQIVLRYFERLYTHDAMFRALSDLRVWFYRRLAGGAAAGLGFQRSGDLLSRLVSDVQTLDNLYLRILIPLAAAVLTLPVATVVWLKAGLLPGLITGGFFAILAFVLPWIAARLSRKFGPDILHADADLRVAALDLASGLREARAFGAEDVLANAVTQRQDALFAAQQRQALRMALTNGLAGLIAKAGIAVILCAVAGLIFQQSAPVVGIAALFVAITALDGVTGLSRAGLLYGQVSHAAERIMEVAERGSQVPEGTAALPARHDIRVENVAFRWTPDRAPVFQDLTLTLREGERAALIGPSGAGKSSLAALLLKVVAPEKGKILLGGTDIATLQNETLRSQVAWLSQSSHLFDDTIRDNLLLGRTDLSEDALWTALEQAKIADTVRNLPDGLDTWIGESGSKLSGGQGRRIALARVLLSDAPVLILDEPATGLDADTEKAFLETLNNVGDGRSVLLIAHRLTGVEKLDRIWRLENGHVVSSAG</sequence>
<dbReference type="PANTHER" id="PTHR43394">
    <property type="entry name" value="ATP-DEPENDENT PERMEASE MDL1, MITOCHONDRIAL"/>
    <property type="match status" value="1"/>
</dbReference>
<feature type="transmembrane region" description="Helical" evidence="7">
    <location>
        <begin position="280"/>
        <end position="299"/>
    </location>
</feature>
<evidence type="ECO:0000313" key="10">
    <source>
        <dbReference type="EMBL" id="MBF0870727.1"/>
    </source>
</evidence>
<keyword evidence="2 7" id="KW-0812">Transmembrane</keyword>
<dbReference type="GO" id="GO:0016887">
    <property type="term" value="F:ATP hydrolysis activity"/>
    <property type="evidence" value="ECO:0007669"/>
    <property type="project" value="InterPro"/>
</dbReference>
<feature type="domain" description="ABC transmembrane type-1" evidence="9">
    <location>
        <begin position="71"/>
        <end position="321"/>
    </location>
</feature>
<feature type="transmembrane region" description="Helical" evidence="7">
    <location>
        <begin position="252"/>
        <end position="274"/>
    </location>
</feature>
<dbReference type="InterPro" id="IPR027417">
    <property type="entry name" value="P-loop_NTPase"/>
</dbReference>
<evidence type="ECO:0000256" key="5">
    <source>
        <dbReference type="ARBA" id="ARBA00022989"/>
    </source>
</evidence>
<reference evidence="10" key="2">
    <citation type="submission" date="2020-11" db="EMBL/GenBank/DDBJ databases">
        <title>Description of novel Gluconobacter species.</title>
        <authorList>
            <person name="Cleenwerck I."/>
            <person name="Cnockaert M."/>
            <person name="Borremans W."/>
            <person name="Wieme A.D."/>
            <person name="De Vuyst L."/>
            <person name="Vandamme P."/>
        </authorList>
    </citation>
    <scope>NUCLEOTIDE SEQUENCE</scope>
    <source>
        <strain evidence="10">R71697</strain>
    </source>
</reference>
<dbReference type="NCBIfam" id="TIGR02868">
    <property type="entry name" value="CydC"/>
    <property type="match status" value="1"/>
</dbReference>
<dbReference type="InterPro" id="IPR003593">
    <property type="entry name" value="AAA+_ATPase"/>
</dbReference>
<dbReference type="Gene3D" id="1.20.1560.10">
    <property type="entry name" value="ABC transporter type 1, transmembrane domain"/>
    <property type="match status" value="1"/>
</dbReference>
<feature type="domain" description="ABC transporter" evidence="8">
    <location>
        <begin position="339"/>
        <end position="556"/>
    </location>
</feature>
<dbReference type="InterPro" id="IPR014223">
    <property type="entry name" value="ABC_CydC/D"/>
</dbReference>
<dbReference type="GO" id="GO:0015421">
    <property type="term" value="F:ABC-type oligopeptide transporter activity"/>
    <property type="evidence" value="ECO:0007669"/>
    <property type="project" value="TreeGrafter"/>
</dbReference>
<keyword evidence="5 7" id="KW-1133">Transmembrane helix</keyword>
<name>A0A9Q2FMU5_GLUJA</name>
<evidence type="ECO:0000259" key="8">
    <source>
        <dbReference type="PROSITE" id="PS50893"/>
    </source>
</evidence>
<evidence type="ECO:0000256" key="7">
    <source>
        <dbReference type="SAM" id="Phobius"/>
    </source>
</evidence>
<keyword evidence="4" id="KW-0067">ATP-binding</keyword>
<keyword evidence="3" id="KW-0547">Nucleotide-binding</keyword>
<dbReference type="InterPro" id="IPR039421">
    <property type="entry name" value="Type_1_exporter"/>
</dbReference>
<keyword evidence="6 7" id="KW-0472">Membrane</keyword>
<feature type="transmembrane region" description="Helical" evidence="7">
    <location>
        <begin position="55"/>
        <end position="78"/>
    </location>
</feature>
<comment type="subcellular location">
    <subcellularLocation>
        <location evidence="1">Cell membrane</location>
        <topology evidence="1">Multi-pass membrane protein</topology>
    </subcellularLocation>
</comment>
<dbReference type="GO" id="GO:0034775">
    <property type="term" value="P:glutathione transmembrane transport"/>
    <property type="evidence" value="ECO:0007669"/>
    <property type="project" value="InterPro"/>
</dbReference>
<dbReference type="GeneID" id="81474570"/>
<dbReference type="Pfam" id="PF00005">
    <property type="entry name" value="ABC_tran"/>
    <property type="match status" value="1"/>
</dbReference>
<dbReference type="AlphaFoldDB" id="A0A9Q2FMU5"/>
<comment type="caution">
    <text evidence="10">The sequence shown here is derived from an EMBL/GenBank/DDBJ whole genome shotgun (WGS) entry which is preliminary data.</text>
</comment>
<dbReference type="EMBL" id="JABCQN010000003">
    <property type="protein sequence ID" value="MBF0870727.1"/>
    <property type="molecule type" value="Genomic_DNA"/>
</dbReference>
<dbReference type="InterPro" id="IPR036640">
    <property type="entry name" value="ABC1_TM_sf"/>
</dbReference>
<evidence type="ECO:0000256" key="2">
    <source>
        <dbReference type="ARBA" id="ARBA00022692"/>
    </source>
</evidence>
<evidence type="ECO:0000313" key="11">
    <source>
        <dbReference type="Proteomes" id="UP000661006"/>
    </source>
</evidence>
<reference evidence="10" key="1">
    <citation type="submission" date="2020-04" db="EMBL/GenBank/DDBJ databases">
        <authorList>
            <person name="Sombolestani A."/>
        </authorList>
    </citation>
    <scope>NUCLEOTIDE SEQUENCE</scope>
    <source>
        <strain evidence="10">R71697</strain>
    </source>
</reference>
<evidence type="ECO:0000256" key="6">
    <source>
        <dbReference type="ARBA" id="ARBA00023136"/>
    </source>
</evidence>
<proteinExistence type="predicted"/>
<dbReference type="InterPro" id="IPR003439">
    <property type="entry name" value="ABC_transporter-like_ATP-bd"/>
</dbReference>
<dbReference type="InterPro" id="IPR011527">
    <property type="entry name" value="ABC1_TM_dom"/>
</dbReference>
<dbReference type="Proteomes" id="UP000661006">
    <property type="component" value="Unassembled WGS sequence"/>
</dbReference>
<dbReference type="SMART" id="SM00382">
    <property type="entry name" value="AAA"/>
    <property type="match status" value="1"/>
</dbReference>
<dbReference type="GO" id="GO:0045454">
    <property type="term" value="P:cell redox homeostasis"/>
    <property type="evidence" value="ECO:0007669"/>
    <property type="project" value="InterPro"/>
</dbReference>
<dbReference type="GO" id="GO:0005524">
    <property type="term" value="F:ATP binding"/>
    <property type="evidence" value="ECO:0007669"/>
    <property type="project" value="UniProtKB-KW"/>
</dbReference>
<protein>
    <submittedName>
        <fullName evidence="10">Thiol reductant ABC exporter subunit CydC</fullName>
    </submittedName>
</protein>
<dbReference type="RefSeq" id="WP_061933049.1">
    <property type="nucleotide sequence ID" value="NZ_JABCQN010000003.1"/>
</dbReference>
<dbReference type="GO" id="GO:0005886">
    <property type="term" value="C:plasma membrane"/>
    <property type="evidence" value="ECO:0007669"/>
    <property type="project" value="UniProtKB-SubCell"/>
</dbReference>
<feature type="transmembrane region" description="Helical" evidence="7">
    <location>
        <begin position="136"/>
        <end position="158"/>
    </location>
</feature>
<organism evidence="10 11">
    <name type="scientific">Gluconobacter japonicus</name>
    <dbReference type="NCBI Taxonomy" id="376620"/>
    <lineage>
        <taxon>Bacteria</taxon>
        <taxon>Pseudomonadati</taxon>
        <taxon>Pseudomonadota</taxon>
        <taxon>Alphaproteobacteria</taxon>
        <taxon>Acetobacterales</taxon>
        <taxon>Acetobacteraceae</taxon>
        <taxon>Gluconobacter</taxon>
    </lineage>
</organism>
<dbReference type="Gene3D" id="3.40.50.300">
    <property type="entry name" value="P-loop containing nucleotide triphosphate hydrolases"/>
    <property type="match status" value="1"/>
</dbReference>
<evidence type="ECO:0000256" key="1">
    <source>
        <dbReference type="ARBA" id="ARBA00004651"/>
    </source>
</evidence>
<feature type="transmembrane region" description="Helical" evidence="7">
    <location>
        <begin position="27"/>
        <end position="48"/>
    </location>
</feature>
<gene>
    <name evidence="10" type="primary">cydC</name>
    <name evidence="10" type="ORF">HKD32_07670</name>
</gene>
<evidence type="ECO:0000259" key="9">
    <source>
        <dbReference type="PROSITE" id="PS50929"/>
    </source>
</evidence>
<dbReference type="PROSITE" id="PS50893">
    <property type="entry name" value="ABC_TRANSPORTER_2"/>
    <property type="match status" value="1"/>
</dbReference>
<dbReference type="PROSITE" id="PS50929">
    <property type="entry name" value="ABC_TM1F"/>
    <property type="match status" value="1"/>
</dbReference>
<feature type="transmembrane region" description="Helical" evidence="7">
    <location>
        <begin position="164"/>
        <end position="185"/>
    </location>
</feature>
<dbReference type="PANTHER" id="PTHR43394:SF1">
    <property type="entry name" value="ATP-BINDING CASSETTE SUB-FAMILY B MEMBER 10, MITOCHONDRIAL"/>
    <property type="match status" value="1"/>
</dbReference>
<evidence type="ECO:0000256" key="3">
    <source>
        <dbReference type="ARBA" id="ARBA00022741"/>
    </source>
</evidence>